<proteinExistence type="predicted"/>
<dbReference type="EMBL" id="BONY01000005">
    <property type="protein sequence ID" value="GIH02979.1"/>
    <property type="molecule type" value="Genomic_DNA"/>
</dbReference>
<evidence type="ECO:0000313" key="2">
    <source>
        <dbReference type="Proteomes" id="UP000612899"/>
    </source>
</evidence>
<reference evidence="1" key="1">
    <citation type="submission" date="2021-01" db="EMBL/GenBank/DDBJ databases">
        <title>Whole genome shotgun sequence of Rhizocola hellebori NBRC 109834.</title>
        <authorList>
            <person name="Komaki H."/>
            <person name="Tamura T."/>
        </authorList>
    </citation>
    <scope>NUCLEOTIDE SEQUENCE</scope>
    <source>
        <strain evidence="1">NBRC 109834</strain>
    </source>
</reference>
<accession>A0A8J3VCW7</accession>
<name>A0A8J3VCW7_9ACTN</name>
<organism evidence="1 2">
    <name type="scientific">Rhizocola hellebori</name>
    <dbReference type="NCBI Taxonomy" id="1392758"/>
    <lineage>
        <taxon>Bacteria</taxon>
        <taxon>Bacillati</taxon>
        <taxon>Actinomycetota</taxon>
        <taxon>Actinomycetes</taxon>
        <taxon>Micromonosporales</taxon>
        <taxon>Micromonosporaceae</taxon>
        <taxon>Rhizocola</taxon>
    </lineage>
</organism>
<sequence length="97" mass="10919">MQRSDGVQTAQDRLRVWTEHKATHVDMDREFVRAPFVDAPDPSTMQVIFDCRPSAVLWKGLMIEVVNQLDSAEGIRRIGFWDLITNLAHPASTVGAV</sequence>
<keyword evidence="2" id="KW-1185">Reference proteome</keyword>
<dbReference type="Proteomes" id="UP000612899">
    <property type="component" value="Unassembled WGS sequence"/>
</dbReference>
<gene>
    <name evidence="1" type="ORF">Rhe02_10460</name>
</gene>
<protein>
    <submittedName>
        <fullName evidence="1">Uncharacterized protein</fullName>
    </submittedName>
</protein>
<evidence type="ECO:0000313" key="1">
    <source>
        <dbReference type="EMBL" id="GIH02979.1"/>
    </source>
</evidence>
<dbReference type="AlphaFoldDB" id="A0A8J3VCW7"/>
<comment type="caution">
    <text evidence="1">The sequence shown here is derived from an EMBL/GenBank/DDBJ whole genome shotgun (WGS) entry which is preliminary data.</text>
</comment>